<protein>
    <submittedName>
        <fullName evidence="2">Uncharacterized protein</fullName>
    </submittedName>
</protein>
<keyword evidence="3" id="KW-1185">Reference proteome</keyword>
<organism evidence="2 3">
    <name type="scientific">Hymenolepis diminuta</name>
    <name type="common">Rat tapeworm</name>
    <dbReference type="NCBI Taxonomy" id="6216"/>
    <lineage>
        <taxon>Eukaryota</taxon>
        <taxon>Metazoa</taxon>
        <taxon>Spiralia</taxon>
        <taxon>Lophotrochozoa</taxon>
        <taxon>Platyhelminthes</taxon>
        <taxon>Cestoda</taxon>
        <taxon>Eucestoda</taxon>
        <taxon>Cyclophyllidea</taxon>
        <taxon>Hymenolepididae</taxon>
        <taxon>Hymenolepis</taxon>
    </lineage>
</organism>
<dbReference type="AlphaFoldDB" id="A0A564Z5K6"/>
<dbReference type="Proteomes" id="UP000321570">
    <property type="component" value="Unassembled WGS sequence"/>
</dbReference>
<proteinExistence type="predicted"/>
<feature type="chain" id="PRO_5021985784" evidence="1">
    <location>
        <begin position="20"/>
        <end position="64"/>
    </location>
</feature>
<evidence type="ECO:0000256" key="1">
    <source>
        <dbReference type="SAM" id="SignalP"/>
    </source>
</evidence>
<accession>A0A564Z5K6</accession>
<evidence type="ECO:0000313" key="2">
    <source>
        <dbReference type="EMBL" id="VUZ54716.1"/>
    </source>
</evidence>
<evidence type="ECO:0000313" key="3">
    <source>
        <dbReference type="Proteomes" id="UP000321570"/>
    </source>
</evidence>
<sequence length="64" mass="7305">MSALFLILFTLAITAQIYPNSSLDISSLSDEERHALESSLNYDGKTYGKSLEEVYHQEDFHEVH</sequence>
<reference evidence="2 3" key="1">
    <citation type="submission" date="2019-07" db="EMBL/GenBank/DDBJ databases">
        <authorList>
            <person name="Jastrzebski P J."/>
            <person name="Paukszto L."/>
            <person name="Jastrzebski P J."/>
        </authorList>
    </citation>
    <scope>NUCLEOTIDE SEQUENCE [LARGE SCALE GENOMIC DNA]</scope>
    <source>
        <strain evidence="2 3">WMS-il1</strain>
    </source>
</reference>
<gene>
    <name evidence="2" type="ORF">WMSIL1_LOCUS12677</name>
</gene>
<feature type="signal peptide" evidence="1">
    <location>
        <begin position="1"/>
        <end position="19"/>
    </location>
</feature>
<keyword evidence="1" id="KW-0732">Signal</keyword>
<dbReference type="EMBL" id="CABIJS010000666">
    <property type="protein sequence ID" value="VUZ54716.1"/>
    <property type="molecule type" value="Genomic_DNA"/>
</dbReference>
<name>A0A564Z5K6_HYMDI</name>